<keyword evidence="1" id="KW-0732">Signal</keyword>
<accession>A0A5B7IKF6</accession>
<proteinExistence type="predicted"/>
<gene>
    <name evidence="2" type="ORF">E2C01_079050</name>
</gene>
<comment type="caution">
    <text evidence="2">The sequence shown here is derived from an EMBL/GenBank/DDBJ whole genome shotgun (WGS) entry which is preliminary data.</text>
</comment>
<evidence type="ECO:0008006" key="4">
    <source>
        <dbReference type="Google" id="ProtNLM"/>
    </source>
</evidence>
<organism evidence="2 3">
    <name type="scientific">Portunus trituberculatus</name>
    <name type="common">Swimming crab</name>
    <name type="synonym">Neptunus trituberculatus</name>
    <dbReference type="NCBI Taxonomy" id="210409"/>
    <lineage>
        <taxon>Eukaryota</taxon>
        <taxon>Metazoa</taxon>
        <taxon>Ecdysozoa</taxon>
        <taxon>Arthropoda</taxon>
        <taxon>Crustacea</taxon>
        <taxon>Multicrustacea</taxon>
        <taxon>Malacostraca</taxon>
        <taxon>Eumalacostraca</taxon>
        <taxon>Eucarida</taxon>
        <taxon>Decapoda</taxon>
        <taxon>Pleocyemata</taxon>
        <taxon>Brachyura</taxon>
        <taxon>Eubrachyura</taxon>
        <taxon>Portunoidea</taxon>
        <taxon>Portunidae</taxon>
        <taxon>Portuninae</taxon>
        <taxon>Portunus</taxon>
    </lineage>
</organism>
<dbReference type="AlphaFoldDB" id="A0A5B7IKF6"/>
<keyword evidence="3" id="KW-1185">Reference proteome</keyword>
<evidence type="ECO:0000313" key="2">
    <source>
        <dbReference type="EMBL" id="MPC84312.1"/>
    </source>
</evidence>
<protein>
    <recommendedName>
        <fullName evidence="4">Secreted protein</fullName>
    </recommendedName>
</protein>
<name>A0A5B7IKF6_PORTR</name>
<reference evidence="2 3" key="1">
    <citation type="submission" date="2019-05" db="EMBL/GenBank/DDBJ databases">
        <title>Another draft genome of Portunus trituberculatus and its Hox gene families provides insights of decapod evolution.</title>
        <authorList>
            <person name="Jeong J.-H."/>
            <person name="Song I."/>
            <person name="Kim S."/>
            <person name="Choi T."/>
            <person name="Kim D."/>
            <person name="Ryu S."/>
            <person name="Kim W."/>
        </authorList>
    </citation>
    <scope>NUCLEOTIDE SEQUENCE [LARGE SCALE GENOMIC DNA]</scope>
    <source>
        <tissue evidence="2">Muscle</tissue>
    </source>
</reference>
<feature type="chain" id="PRO_5022835419" description="Secreted protein" evidence="1">
    <location>
        <begin position="17"/>
        <end position="83"/>
    </location>
</feature>
<dbReference type="EMBL" id="VSRR010065125">
    <property type="protein sequence ID" value="MPC84312.1"/>
    <property type="molecule type" value="Genomic_DNA"/>
</dbReference>
<evidence type="ECO:0000313" key="3">
    <source>
        <dbReference type="Proteomes" id="UP000324222"/>
    </source>
</evidence>
<dbReference type="Proteomes" id="UP000324222">
    <property type="component" value="Unassembled WGS sequence"/>
</dbReference>
<sequence>MLQVLAILACPSPVAMTTLTLVSPCTLASPSTPFEEVELHFFEGSGLAKASGVGSATVIPTTSTTRTITAKGRWMARTDTSQG</sequence>
<feature type="signal peptide" evidence="1">
    <location>
        <begin position="1"/>
        <end position="16"/>
    </location>
</feature>
<evidence type="ECO:0000256" key="1">
    <source>
        <dbReference type="SAM" id="SignalP"/>
    </source>
</evidence>